<dbReference type="EMBL" id="CP069188">
    <property type="protein sequence ID" value="QRV15492.1"/>
    <property type="molecule type" value="Genomic_DNA"/>
</dbReference>
<dbReference type="RefSeq" id="WP_204748005.1">
    <property type="nucleotide sequence ID" value="NZ_CP069188.1"/>
</dbReference>
<dbReference type="GO" id="GO:0016757">
    <property type="term" value="F:glycosyltransferase activity"/>
    <property type="evidence" value="ECO:0007669"/>
    <property type="project" value="InterPro"/>
</dbReference>
<gene>
    <name evidence="3" type="ORF">JMJ58_00910</name>
</gene>
<feature type="domain" description="Glycosyl transferase family 1" evidence="1">
    <location>
        <begin position="249"/>
        <end position="337"/>
    </location>
</feature>
<evidence type="ECO:0000259" key="1">
    <source>
        <dbReference type="Pfam" id="PF00534"/>
    </source>
</evidence>
<keyword evidence="4" id="KW-1185">Reference proteome</keyword>
<evidence type="ECO:0000259" key="2">
    <source>
        <dbReference type="Pfam" id="PF13439"/>
    </source>
</evidence>
<dbReference type="Pfam" id="PF00534">
    <property type="entry name" value="Glycos_transf_1"/>
    <property type="match status" value="1"/>
</dbReference>
<evidence type="ECO:0000313" key="3">
    <source>
        <dbReference type="EMBL" id="QRV15492.1"/>
    </source>
</evidence>
<dbReference type="PANTHER" id="PTHR45947">
    <property type="entry name" value="SULFOQUINOVOSYL TRANSFERASE SQD2"/>
    <property type="match status" value="1"/>
</dbReference>
<organism evidence="3 4">
    <name type="scientific">Haloterrigena salifodinae</name>
    <dbReference type="NCBI Taxonomy" id="2675099"/>
    <lineage>
        <taxon>Archaea</taxon>
        <taxon>Methanobacteriati</taxon>
        <taxon>Methanobacteriota</taxon>
        <taxon>Stenosarchaea group</taxon>
        <taxon>Halobacteria</taxon>
        <taxon>Halobacteriales</taxon>
        <taxon>Natrialbaceae</taxon>
        <taxon>Haloterrigena</taxon>
    </lineage>
</organism>
<dbReference type="OrthoDB" id="132546at2157"/>
<dbReference type="PANTHER" id="PTHR45947:SF3">
    <property type="entry name" value="SULFOQUINOVOSYL TRANSFERASE SQD2"/>
    <property type="match status" value="1"/>
</dbReference>
<reference evidence="3 4" key="1">
    <citation type="submission" date="2021-01" db="EMBL/GenBank/DDBJ databases">
        <title>Genome Sequence and Methylation Pattern of Haloterrigena salifodinae BOL5-1, An Extremely Halophilic Archaeon from a Bolivian Salt Mine.</title>
        <authorList>
            <person name="DasSarma P."/>
            <person name="Anton B.P."/>
            <person name="DasSarma S.L."/>
            <person name="von Ehrenheim H.A.L."/>
            <person name="Martinez F.L."/>
            <person name="Guzman D."/>
            <person name="Roberts R.J."/>
            <person name="DasSarma S."/>
        </authorList>
    </citation>
    <scope>NUCLEOTIDE SEQUENCE [LARGE SCALE GENOMIC DNA]</scope>
    <source>
        <strain evidence="3 4">BOL5-1</strain>
    </source>
</reference>
<sequence length="364" mass="39993">MKIAYISASNPISSIGGAANTVGKWIDELRQRGVDIDVICHGESDASRVEDGIEITELSGFEPRDEIAARLTDGEYDVALVQDLWADIALEAAAEHGIPTVLSLTTTHATEEVVADLSPTRFVANSRYTQQWITSVWGRDSTLVYPHIDFDFYTAPEGPSDRISMINPIDMKGGHTFRAVAERFPDREFLAKGGWYSFRNDDFSWDVEALHLQGSTFHGAPSDVPEVEILERGPTDVDFDDLENVAFTSEPGILEVYAKTGVLLVPSVWAEAFGRVVLEAMWNGIPVVASHRGGLPEACSGAGLLVDEYTDPDAWAEAIEKLDDPDVYEGFVERGRERAEAYRDRLPEQIDALETVLAETAAEG</sequence>
<dbReference type="Pfam" id="PF13439">
    <property type="entry name" value="Glyco_transf_4"/>
    <property type="match status" value="1"/>
</dbReference>
<dbReference type="Proteomes" id="UP000637819">
    <property type="component" value="Chromosome"/>
</dbReference>
<feature type="domain" description="Glycosyltransferase subfamily 4-like N-terminal" evidence="2">
    <location>
        <begin position="15"/>
        <end position="151"/>
    </location>
</feature>
<dbReference type="AlphaFoldDB" id="A0A8T8E1Q2"/>
<proteinExistence type="predicted"/>
<evidence type="ECO:0000313" key="4">
    <source>
        <dbReference type="Proteomes" id="UP000637819"/>
    </source>
</evidence>
<name>A0A8T8E1Q2_9EURY</name>
<dbReference type="InterPro" id="IPR050194">
    <property type="entry name" value="Glycosyltransferase_grp1"/>
</dbReference>
<dbReference type="GeneID" id="62873640"/>
<dbReference type="SUPFAM" id="SSF53756">
    <property type="entry name" value="UDP-Glycosyltransferase/glycogen phosphorylase"/>
    <property type="match status" value="1"/>
</dbReference>
<dbReference type="InterPro" id="IPR001296">
    <property type="entry name" value="Glyco_trans_1"/>
</dbReference>
<dbReference type="Gene3D" id="3.40.50.2000">
    <property type="entry name" value="Glycogen Phosphorylase B"/>
    <property type="match status" value="2"/>
</dbReference>
<protein>
    <submittedName>
        <fullName evidence="3">Glycosyltransferase family 4 protein</fullName>
    </submittedName>
</protein>
<accession>A0A8T8E1Q2</accession>
<dbReference type="CDD" id="cd03801">
    <property type="entry name" value="GT4_PimA-like"/>
    <property type="match status" value="1"/>
</dbReference>
<dbReference type="KEGG" id="hsal:JMJ58_00910"/>
<dbReference type="InterPro" id="IPR028098">
    <property type="entry name" value="Glyco_trans_4-like_N"/>
</dbReference>